<dbReference type="eggNOG" id="ENOG502TJTC">
    <property type="taxonomic scope" value="Eukaryota"/>
</dbReference>
<dbReference type="Pfam" id="PF10325">
    <property type="entry name" value="7TM_GPCR_Srz"/>
    <property type="match status" value="2"/>
</dbReference>
<feature type="transmembrane region" description="Helical" evidence="1">
    <location>
        <begin position="20"/>
        <end position="38"/>
    </location>
</feature>
<keyword evidence="1" id="KW-0812">Transmembrane</keyword>
<dbReference type="EMBL" id="GL379941">
    <property type="protein sequence ID" value="EGT36999.1"/>
    <property type="molecule type" value="Genomic_DNA"/>
</dbReference>
<dbReference type="OMA" id="RILWACY"/>
<dbReference type="InParanoid" id="G0NT20"/>
<feature type="transmembrane region" description="Helical" evidence="1">
    <location>
        <begin position="397"/>
        <end position="420"/>
    </location>
</feature>
<feature type="transmembrane region" description="Helical" evidence="1">
    <location>
        <begin position="441"/>
        <end position="464"/>
    </location>
</feature>
<name>G0NT20_CAEBE</name>
<dbReference type="PANTHER" id="PTHR31720:SF12">
    <property type="entry name" value="SERPENTINE RECEPTOR, CLASS T-RELATED"/>
    <property type="match status" value="1"/>
</dbReference>
<evidence type="ECO:0008006" key="4">
    <source>
        <dbReference type="Google" id="ProtNLM"/>
    </source>
</evidence>
<reference evidence="3" key="1">
    <citation type="submission" date="2011-07" db="EMBL/GenBank/DDBJ databases">
        <authorList>
            <consortium name="Caenorhabditis brenneri Sequencing and Analysis Consortium"/>
            <person name="Wilson R.K."/>
        </authorList>
    </citation>
    <scope>NUCLEOTIDE SEQUENCE [LARGE SCALE GENOMIC DNA]</scope>
    <source>
        <strain evidence="3">PB2801</strain>
    </source>
</reference>
<accession>G0NT20</accession>
<dbReference type="PANTHER" id="PTHR31720">
    <property type="entry name" value="SERPENTINE RECEPTOR, CLASS Z-RELATED"/>
    <property type="match status" value="1"/>
</dbReference>
<feature type="transmembrane region" description="Helical" evidence="1">
    <location>
        <begin position="102"/>
        <end position="125"/>
    </location>
</feature>
<keyword evidence="3" id="KW-1185">Reference proteome</keyword>
<feature type="transmembrane region" description="Helical" evidence="1">
    <location>
        <begin position="145"/>
        <end position="164"/>
    </location>
</feature>
<sequence>MDSLGWPYTPPDVLSTFSFLFLFIFDLAVIYPFFIYVYQRNRERDKEIAIFQIIDHFYTCHKRTYVLLILVSFGSTGFYFTGVKKTEAKSIIVLTITFGSWFFIQTITEVNHMMLSLLAIQRFTLYFFPKSIRYLNFDAKKMRRILWACYGVSILYSGGVFLALNYDETYHPSTQRVTFEYAYVVPYGLLNIILFITAFLYIPVFISIRKLVGLTTNSNNQPQKYIFWQFATVIVSKIICTTFLYFAFRNRNVLTNPAEYVGSDWFHLTLSGKIMDALTTPIIIQVTYLSCNKRNVMDLLSTFKTMKMLKIVCCPCLKSSETITEVNHMMLSLLAIQRFTLYFFPKSIRYLNFDAKKMRRILWACYGVSILYSGGVCLTVIYDETYHPSTQRVTFEYAYVIPYGLLNIISFLTAFLYIPVFMSIRKLVGHTTNNNNQPQKYILWQFATVVVTKIICIIFFYFAILNRYVITNPAEFEGSNWLLLTLSGKIMDALTTPIIIQVTYLSCNKRNVMDLFSTFKTMKMLKIVCCPCLKSSEVGEVMMSRSGSNTTN</sequence>
<protein>
    <recommendedName>
        <fullName evidence="4">Serpentine receptor class gamma</fullName>
    </recommendedName>
</protein>
<dbReference type="Proteomes" id="UP000008068">
    <property type="component" value="Unassembled WGS sequence"/>
</dbReference>
<keyword evidence="1" id="KW-0472">Membrane</keyword>
<dbReference type="AlphaFoldDB" id="G0NT20"/>
<evidence type="ECO:0000313" key="2">
    <source>
        <dbReference type="EMBL" id="EGT36999.1"/>
    </source>
</evidence>
<feature type="transmembrane region" description="Helical" evidence="1">
    <location>
        <begin position="184"/>
        <end position="206"/>
    </location>
</feature>
<feature type="transmembrane region" description="Helical" evidence="1">
    <location>
        <begin position="361"/>
        <end position="382"/>
    </location>
</feature>
<dbReference type="OrthoDB" id="5876505at2759"/>
<proteinExistence type="predicted"/>
<dbReference type="HOGENOM" id="CLU_506464_0_0_1"/>
<organism evidence="3">
    <name type="scientific">Caenorhabditis brenneri</name>
    <name type="common">Nematode worm</name>
    <dbReference type="NCBI Taxonomy" id="135651"/>
    <lineage>
        <taxon>Eukaryota</taxon>
        <taxon>Metazoa</taxon>
        <taxon>Ecdysozoa</taxon>
        <taxon>Nematoda</taxon>
        <taxon>Chromadorea</taxon>
        <taxon>Rhabditida</taxon>
        <taxon>Rhabditina</taxon>
        <taxon>Rhabditomorpha</taxon>
        <taxon>Rhabditoidea</taxon>
        <taxon>Rhabditidae</taxon>
        <taxon>Peloderinae</taxon>
        <taxon>Caenorhabditis</taxon>
    </lineage>
</organism>
<evidence type="ECO:0000313" key="3">
    <source>
        <dbReference type="Proteomes" id="UP000008068"/>
    </source>
</evidence>
<feature type="transmembrane region" description="Helical" evidence="1">
    <location>
        <begin position="226"/>
        <end position="248"/>
    </location>
</feature>
<evidence type="ECO:0000256" key="1">
    <source>
        <dbReference type="SAM" id="Phobius"/>
    </source>
</evidence>
<gene>
    <name evidence="2" type="ORF">CAEBREN_02480</name>
</gene>
<dbReference type="InterPro" id="IPR018817">
    <property type="entry name" value="7TM_GPCR_serpentine_rcpt_Srz"/>
</dbReference>
<keyword evidence="1" id="KW-1133">Transmembrane helix</keyword>
<feature type="transmembrane region" description="Helical" evidence="1">
    <location>
        <begin position="65"/>
        <end position="82"/>
    </location>
</feature>